<evidence type="ECO:0000313" key="5">
    <source>
        <dbReference type="Proteomes" id="UP000315131"/>
    </source>
</evidence>
<dbReference type="GO" id="GO:0035591">
    <property type="term" value="F:signaling adaptor activity"/>
    <property type="evidence" value="ECO:0007669"/>
    <property type="project" value="TreeGrafter"/>
</dbReference>
<evidence type="ECO:0000256" key="2">
    <source>
        <dbReference type="ARBA" id="ARBA00022737"/>
    </source>
</evidence>
<accession>A0A550I437</accession>
<sequence length="2370" mass="259315">MITPPFSRRIFFLALLFIVSFQINSQSSSETVSIPDSNFEQALIDLGIDSDQTLNNSVSVSDVELIETLDVSGLGITSLTGIEAFANLKFLYAYNNELTGIDVSNNPLLVHLSLNNNSLTQLYVTDNLFLKEIHVNNNRLIELNLGNHPELVILHAGGNQINTIDLSGSPDLASLILWGSNIGNIDLGNNTELTELVIDDNNLSSLDVSFNSKLKFLYASNNQLINLNIANGNNLNFTPPDWNNYSLVVQGNQGLSCIQVDPEMMGAIPSDWVKDYATVYSSDCVTKPEYVNIPDPNFEQALIDLGIDSDATLNSLLLLSDAESVTNLNLRLPVNFPNGGGNMMITNVNSSITDLTGIEAFVNLKELLVDSNNLEELDLHSLNDLNLLYASNNNLTQLDLSQNPGLRYLRLNKNPLTQINLSNNTNLEFLNINYNNITQLDLSQNSLLRDLQFLGNPVSSIDTQNLSLLETLYCGKTNITSLDLSNNLKLKNLNIDDLSIAQLDLSKYPELEKLWARNTSLNTVDFSNNPNLLQVWIEYSPLRSIDLSNNPALFALVLQNNSSLAHLDLRNGNNSAITFLLLNNTPNLTCINADENISQAMIASGKTFSTDCGDFVQIPDANFEQALIDLDIDSDGVINQKILRSDAEAVTELNISDPLNNPNLPSVDAKIENLTGIEAFTSLMVLDCRKNEIQELKLFNNTQLIELHSTENLLTELDIRNNPSLSILYIEDNQIQELNLTNNSALTVLECGRNQLTQLDVSNNSSLRTLGFGLNNIREIDVSNNFELKVFWCNGNPITHLDLDANTNLIGYGLSSTPLEYVTLKNGNNSNVTYFEANNTPSLGCINSDAVVSEAMTRWNDKTFSEDCSTSVAGKWIIAPETGSLKVGPAPGSGQYWTFNANGTDIDDRRCYLDDVYEFREDGSFRNVQSEETILEPFQGVETQVCGVPVAPHDGTNPATYTYDQINGTITLNGKGSFLGLAKVVNGRELEDPNDAPDSITYHVFFSDNGDRMIVSIESNPGLFWTYTMIKDAVFIPDTNFEQALIDLEIDSDGIINQKILRSDAESVTELNLTNPKFASDQRYANSNIVNVEGKIQDLTGIEAFKNITRLSAWDNALSSIDVSNNILLERLELINNQITSIDVSKNVKLKVLWLEMNQLQQIDVIKNTELVNLALGYNQLTDIDVTQNSKLWALTIEGNNLTTIDVSQNTVIAQIWLAENPNLTHVDFSKNTAMYGLGIYDTSIKTLDLSNNPMTRLYLANNPNLEHVDLRNGNNSNLNEFWVDNTPKLTCINGDAEISQAMIDSGKSFSEDCGDFIYIPDANFEQALIDLGIDSDDVVNTSILRSDAEAVDYYLDFQNPKFASYGTGNTQLINVEGKIEDITGIEAFVNVLGLNLSDNNLSSLDLSNNTKITNLYVNDNRLTAINISNCSDLRFLHLGNNEINNIDVSNNPLLEELAVINNNLTEINISGNPLIKWLHCADNDLSSLNMANGNNDNFEGPNWSAYAFWATGNPGLSCIQVDNSIVNNVPSDWIKDPLAIYSSDCVTKPEYVNIPDLNFEQSLIDLGIDSDGVTNTWLLKSDAEAVTELNLNNPKFDPSIFANPEIINVSGKIAELTGIEAFVNLVSLVAAFGELSEVDLSNNTSLEELFLNDNQLSGVDVSMLSNLKRFGIMRNPITSEIDVSGNPALEELFVHYTGISSIDLSGNPNLWNLFIQNNQLTSLDLSANTALKRVSAQHNFIPQLDITSLSSIERIDAQYNTNMILLTGVNGNSTLKFLNLSGTGLSNFNGAPYPNLEWLSLNDNDLGNFNGNNNLSLQNLFLSNNAVKKLNLTGNTQLTRLEVMNNAMEELDLRNGNNAALGTLRASGNLLTCISVDDPTDATMPYENWELDLGVQVSINCKQAEEVVIIPDPAFEQALIDSGYDTNGGDEITGNILLSEAEAVTILNVVGSNITDAKGIEAFVNLIELDISNNALAEINLQENTDLVSLDISGNGLSELFISNGKIMTSLNAANNNLSTLNFADLTNLQSLDISGNHFQSLNFSEFGVITSLDVSNNQLESLDLRNGNNAELSNMNAAGNLLNCIGVDDATSIPTGWSKDAATEYTATGDCQAPVVVTRNLTVFLDRNGMVEITPSDIDNGSYDAVTEQKNLVFELSDSQFDCEDLGENKEVQLSVTDLSGNTGEAAAFVTVKDEIAPDVNAVRSITLDLNGAATVELDPLSLDNGSSDNCTGLDFAIDQSSFSFPGTYTVEFTVSDLSGNSSTANVDVEVLDSASEPTSLKFKKNLVATVYPNPFTDKIRIGFSKAIDLNSVEVNLHTMSPSLTGVEFEIEGDEIVSINAEILPAGTYSIIISVSGETKSALVIKEN</sequence>
<organism evidence="4 5">
    <name type="scientific">Christiangramia sabulilitoris</name>
    <dbReference type="NCBI Taxonomy" id="2583991"/>
    <lineage>
        <taxon>Bacteria</taxon>
        <taxon>Pseudomonadati</taxon>
        <taxon>Bacteroidota</taxon>
        <taxon>Flavobacteriia</taxon>
        <taxon>Flavobacteriales</taxon>
        <taxon>Flavobacteriaceae</taxon>
        <taxon>Christiangramia</taxon>
    </lineage>
</organism>
<keyword evidence="3" id="KW-0732">Signal</keyword>
<dbReference type="InterPro" id="IPR052574">
    <property type="entry name" value="CDIRP"/>
</dbReference>
<dbReference type="SMART" id="SM00369">
    <property type="entry name" value="LRR_TYP"/>
    <property type="match status" value="4"/>
</dbReference>
<feature type="chain" id="PRO_5022072114" description="T9SS type A sorting domain-containing protein" evidence="3">
    <location>
        <begin position="26"/>
        <end position="2370"/>
    </location>
</feature>
<dbReference type="OrthoDB" id="3179827at2"/>
<dbReference type="PANTHER" id="PTHR47566">
    <property type="match status" value="1"/>
</dbReference>
<dbReference type="RefSeq" id="WP_143411040.1">
    <property type="nucleotide sequence ID" value="NZ_VHSF01000002.1"/>
</dbReference>
<feature type="signal peptide" evidence="3">
    <location>
        <begin position="1"/>
        <end position="25"/>
    </location>
</feature>
<protein>
    <recommendedName>
        <fullName evidence="6">T9SS type A sorting domain-containing protein</fullName>
    </recommendedName>
</protein>
<dbReference type="PANTHER" id="PTHR47566:SF1">
    <property type="entry name" value="PROTEIN NUD1"/>
    <property type="match status" value="1"/>
</dbReference>
<reference evidence="4 5" key="1">
    <citation type="submission" date="2019-06" db="EMBL/GenBank/DDBJ databases">
        <title>Gramella sabulilitoris sp. nov., isolated from a marine sand.</title>
        <authorList>
            <person name="Yoon J.-H."/>
        </authorList>
    </citation>
    <scope>NUCLEOTIDE SEQUENCE [LARGE SCALE GENOMIC DNA]</scope>
    <source>
        <strain evidence="4 5">HSMS-1</strain>
    </source>
</reference>
<dbReference type="InterPro" id="IPR032675">
    <property type="entry name" value="LRR_dom_sf"/>
</dbReference>
<gene>
    <name evidence="4" type="ORF">FGM01_10120</name>
</gene>
<dbReference type="InterPro" id="IPR001611">
    <property type="entry name" value="Leu-rich_rpt"/>
</dbReference>
<dbReference type="SMART" id="SM00365">
    <property type="entry name" value="LRR_SD22"/>
    <property type="match status" value="10"/>
</dbReference>
<dbReference type="SUPFAM" id="SSF52058">
    <property type="entry name" value="L domain-like"/>
    <property type="match status" value="7"/>
</dbReference>
<dbReference type="InterPro" id="IPR003591">
    <property type="entry name" value="Leu-rich_rpt_typical-subtyp"/>
</dbReference>
<dbReference type="Gene3D" id="3.80.10.10">
    <property type="entry name" value="Ribonuclease Inhibitor"/>
    <property type="match status" value="7"/>
</dbReference>
<dbReference type="EMBL" id="VHSF01000002">
    <property type="protein sequence ID" value="TRO65740.1"/>
    <property type="molecule type" value="Genomic_DNA"/>
</dbReference>
<evidence type="ECO:0008006" key="6">
    <source>
        <dbReference type="Google" id="ProtNLM"/>
    </source>
</evidence>
<evidence type="ECO:0000256" key="3">
    <source>
        <dbReference type="SAM" id="SignalP"/>
    </source>
</evidence>
<keyword evidence="1" id="KW-0433">Leucine-rich repeat</keyword>
<evidence type="ECO:0000256" key="1">
    <source>
        <dbReference type="ARBA" id="ARBA00022614"/>
    </source>
</evidence>
<keyword evidence="2" id="KW-0677">Repeat</keyword>
<comment type="caution">
    <text evidence="4">The sequence shown here is derived from an EMBL/GenBank/DDBJ whole genome shotgun (WGS) entry which is preliminary data.</text>
</comment>
<dbReference type="PROSITE" id="PS51450">
    <property type="entry name" value="LRR"/>
    <property type="match status" value="2"/>
</dbReference>
<proteinExistence type="predicted"/>
<evidence type="ECO:0000313" key="4">
    <source>
        <dbReference type="EMBL" id="TRO65740.1"/>
    </source>
</evidence>
<dbReference type="Proteomes" id="UP000315131">
    <property type="component" value="Unassembled WGS sequence"/>
</dbReference>
<keyword evidence="5" id="KW-1185">Reference proteome</keyword>
<name>A0A550I437_9FLAO</name>